<feature type="compositionally biased region" description="Gly residues" evidence="1">
    <location>
        <begin position="151"/>
        <end position="182"/>
    </location>
</feature>
<feature type="region of interest" description="Disordered" evidence="1">
    <location>
        <begin position="150"/>
        <end position="200"/>
    </location>
</feature>
<comment type="caution">
    <text evidence="3">The sequence shown here is derived from an EMBL/GenBank/DDBJ whole genome shotgun (WGS) entry which is preliminary data.</text>
</comment>
<sequence length="600" mass="60540">MRPRKVLRIARWEVTKNAGGIDRRTVAVAVVGLLFAVALAPVVAGGGFALEDGIYRVGVAEDNVYHPAVASDPTFRVVDPEPGLVAAGEAEVLIADDRLVAADSEKGRAAVAELRTTVQRFNDARLRNESNASAAYPVFPVSLEYAERGTGTVGGDGGTDGGADGGGGGDGGDGGSDGGGGATATDDGDGPGVPSGGGGGQFGVPGLTGGVFGGGTSGGSPSDLAPPFPFGSLVLAFVFVIPLNFVIQAYGSSVLGERLNRRGELLLVSPVAPREIVAGKTLPYFAGAAAVTGVIALAVGGGALSVVAVSALALLFLSAAFVGAMFARSFKELTFVTVAISVLLMTFAFVPAIFTDVGSVALISPLTLVVRDLTGTGVGAGGLAFALLPTTLTALLLFALGTGVYREEDMFTQRPVHLKALDALAARIGGTRSLTLVVAALIPFVFVAELLAVALLFALPGGLSLVLLLTAVAVIEELAKSLPVYAGFLHGRYERTVRVALVAGAFAGLGFFLAEKLTLIVQLVGLPEQVPAGSATFQTGATAGPLVAGVLLLAPLALHVVTTSLSALGATRSRDGYALGLTAAILVHIVYNLSVVVFLV</sequence>
<gene>
    <name evidence="3" type="ORF">DP107_01320</name>
</gene>
<feature type="transmembrane region" description="Helical" evidence="2">
    <location>
        <begin position="546"/>
        <end position="570"/>
    </location>
</feature>
<accession>A0A554NEN4</accession>
<feature type="transmembrane region" description="Helical" evidence="2">
    <location>
        <begin position="452"/>
        <end position="475"/>
    </location>
</feature>
<keyword evidence="2" id="KW-1133">Transmembrane helix</keyword>
<evidence type="ECO:0000313" key="3">
    <source>
        <dbReference type="EMBL" id="TSD15852.1"/>
    </source>
</evidence>
<feature type="transmembrane region" description="Helical" evidence="2">
    <location>
        <begin position="577"/>
        <end position="599"/>
    </location>
</feature>
<dbReference type="AlphaFoldDB" id="A0A554NEN4"/>
<keyword evidence="3" id="KW-0378">Hydrolase</keyword>
<dbReference type="Proteomes" id="UP000319894">
    <property type="component" value="Unassembled WGS sequence"/>
</dbReference>
<feature type="transmembrane region" description="Helical" evidence="2">
    <location>
        <begin position="383"/>
        <end position="404"/>
    </location>
</feature>
<feature type="transmembrane region" description="Helical" evidence="2">
    <location>
        <begin position="496"/>
        <end position="514"/>
    </location>
</feature>
<keyword evidence="3" id="KW-0645">Protease</keyword>
<protein>
    <submittedName>
        <fullName evidence="3">PrsW family intramembrane metalloprotease</fullName>
    </submittedName>
</protein>
<dbReference type="PANTHER" id="PTHR43471">
    <property type="entry name" value="ABC TRANSPORTER PERMEASE"/>
    <property type="match status" value="1"/>
</dbReference>
<dbReference type="RefSeq" id="WP_144260327.1">
    <property type="nucleotide sequence ID" value="NZ_QMDX01000001.1"/>
</dbReference>
<feature type="transmembrane region" description="Helical" evidence="2">
    <location>
        <begin position="333"/>
        <end position="363"/>
    </location>
</feature>
<feature type="compositionally biased region" description="Gly residues" evidence="1">
    <location>
        <begin position="190"/>
        <end position="200"/>
    </location>
</feature>
<reference evidence="3 4" key="1">
    <citation type="submission" date="2018-06" db="EMBL/GenBank/DDBJ databases">
        <title>Natronomonas sp. F16-60 a new haloarchaeon isolated from a solar saltern of Isla Cristina, Huelva, Spain.</title>
        <authorList>
            <person name="Duran-Viseras A."/>
            <person name="Sanchez-Porro C."/>
            <person name="Ventosa A."/>
        </authorList>
    </citation>
    <scope>NUCLEOTIDE SEQUENCE [LARGE SCALE GENOMIC DNA]</scope>
    <source>
        <strain evidence="3 4">F16-60</strain>
    </source>
</reference>
<evidence type="ECO:0000313" key="4">
    <source>
        <dbReference type="Proteomes" id="UP000319894"/>
    </source>
</evidence>
<dbReference type="GO" id="GO:0006508">
    <property type="term" value="P:proteolysis"/>
    <property type="evidence" value="ECO:0007669"/>
    <property type="project" value="UniProtKB-KW"/>
</dbReference>
<evidence type="ECO:0000256" key="1">
    <source>
        <dbReference type="SAM" id="MobiDB-lite"/>
    </source>
</evidence>
<keyword evidence="2" id="KW-0812">Transmembrane</keyword>
<dbReference type="GO" id="GO:0008237">
    <property type="term" value="F:metallopeptidase activity"/>
    <property type="evidence" value="ECO:0007669"/>
    <property type="project" value="UniProtKB-KW"/>
</dbReference>
<organism evidence="3 4">
    <name type="scientific">Haloglomus irregulare</name>
    <dbReference type="NCBI Taxonomy" id="2234134"/>
    <lineage>
        <taxon>Archaea</taxon>
        <taxon>Methanobacteriati</taxon>
        <taxon>Methanobacteriota</taxon>
        <taxon>Stenosarchaea group</taxon>
        <taxon>Halobacteria</taxon>
        <taxon>Halobacteriales</taxon>
        <taxon>Natronomonadaceae</taxon>
        <taxon>Haloglomus</taxon>
    </lineage>
</organism>
<dbReference type="PANTHER" id="PTHR43471:SF3">
    <property type="entry name" value="ABC TRANSPORTER PERMEASE PROTEIN NATB"/>
    <property type="match status" value="1"/>
</dbReference>
<feature type="transmembrane region" description="Helical" evidence="2">
    <location>
        <begin position="424"/>
        <end position="446"/>
    </location>
</feature>
<keyword evidence="3" id="KW-0482">Metalloprotease</keyword>
<dbReference type="OrthoDB" id="106980at2157"/>
<name>A0A554NEN4_9EURY</name>
<feature type="transmembrane region" description="Helical" evidence="2">
    <location>
        <begin position="230"/>
        <end position="251"/>
    </location>
</feature>
<dbReference type="EMBL" id="QMDX01000001">
    <property type="protein sequence ID" value="TSD15852.1"/>
    <property type="molecule type" value="Genomic_DNA"/>
</dbReference>
<feature type="transmembrane region" description="Helical" evidence="2">
    <location>
        <begin position="282"/>
        <end position="300"/>
    </location>
</feature>
<feature type="transmembrane region" description="Helical" evidence="2">
    <location>
        <begin position="306"/>
        <end position="326"/>
    </location>
</feature>
<keyword evidence="4" id="KW-1185">Reference proteome</keyword>
<evidence type="ECO:0000256" key="2">
    <source>
        <dbReference type="SAM" id="Phobius"/>
    </source>
</evidence>
<keyword evidence="2" id="KW-0472">Membrane</keyword>
<dbReference type="InParanoid" id="A0A554NEN4"/>
<proteinExistence type="predicted"/>